<keyword evidence="5 8" id="KW-0732">Signal</keyword>
<organism evidence="10 11">
    <name type="scientific">Rehmannia glutinosa</name>
    <name type="common">Chinese foxglove</name>
    <dbReference type="NCBI Taxonomy" id="99300"/>
    <lineage>
        <taxon>Eukaryota</taxon>
        <taxon>Viridiplantae</taxon>
        <taxon>Streptophyta</taxon>
        <taxon>Embryophyta</taxon>
        <taxon>Tracheophyta</taxon>
        <taxon>Spermatophyta</taxon>
        <taxon>Magnoliopsida</taxon>
        <taxon>eudicotyledons</taxon>
        <taxon>Gunneridae</taxon>
        <taxon>Pentapetalae</taxon>
        <taxon>asterids</taxon>
        <taxon>lamiids</taxon>
        <taxon>Lamiales</taxon>
        <taxon>Orobanchaceae</taxon>
        <taxon>Rehmannieae</taxon>
        <taxon>Rehmannia</taxon>
    </lineage>
</organism>
<comment type="similarity">
    <text evidence="8">Belongs to the polysaccharide lyase 1 family.</text>
</comment>
<name>A0ABR0UP96_REHGL</name>
<dbReference type="Gene3D" id="2.160.20.10">
    <property type="entry name" value="Single-stranded right-handed beta-helix, Pectin lyase-like"/>
    <property type="match status" value="1"/>
</dbReference>
<comment type="cofactor">
    <cofactor evidence="8">
        <name>Ca(2+)</name>
        <dbReference type="ChEBI" id="CHEBI:29108"/>
    </cofactor>
    <text evidence="8">Binds 1 Ca(2+) ion. Required for its activity.</text>
</comment>
<evidence type="ECO:0000313" key="10">
    <source>
        <dbReference type="EMBL" id="KAK6124520.1"/>
    </source>
</evidence>
<dbReference type="InterPro" id="IPR018082">
    <property type="entry name" value="AmbAllergen"/>
</dbReference>
<keyword evidence="7 8" id="KW-0456">Lyase</keyword>
<evidence type="ECO:0000313" key="11">
    <source>
        <dbReference type="Proteomes" id="UP001318860"/>
    </source>
</evidence>
<evidence type="ECO:0000256" key="8">
    <source>
        <dbReference type="RuleBase" id="RU361123"/>
    </source>
</evidence>
<proteinExistence type="inferred from homology"/>
<dbReference type="PRINTS" id="PR00807">
    <property type="entry name" value="AMBALLERGEN"/>
</dbReference>
<evidence type="ECO:0000259" key="9">
    <source>
        <dbReference type="SMART" id="SM00656"/>
    </source>
</evidence>
<dbReference type="PANTHER" id="PTHR31683:SF80">
    <property type="entry name" value="PECTATE LYASE 16-RELATED"/>
    <property type="match status" value="1"/>
</dbReference>
<dbReference type="SMART" id="SM00656">
    <property type="entry name" value="Amb_all"/>
    <property type="match status" value="1"/>
</dbReference>
<evidence type="ECO:0000256" key="2">
    <source>
        <dbReference type="ARBA" id="ARBA00005220"/>
    </source>
</evidence>
<dbReference type="InterPro" id="IPR045032">
    <property type="entry name" value="PEL"/>
</dbReference>
<dbReference type="EC" id="4.2.2.2" evidence="3 8"/>
<comment type="pathway">
    <text evidence="2 8">Glycan metabolism; pectin degradation; 2-dehydro-3-deoxy-D-gluconate from pectin: step 2/5.</text>
</comment>
<evidence type="ECO:0000256" key="4">
    <source>
        <dbReference type="ARBA" id="ARBA00022723"/>
    </source>
</evidence>
<evidence type="ECO:0000256" key="3">
    <source>
        <dbReference type="ARBA" id="ARBA00012272"/>
    </source>
</evidence>
<dbReference type="InterPro" id="IPR012334">
    <property type="entry name" value="Pectin_lyas_fold"/>
</dbReference>
<feature type="domain" description="Pectate lyase" evidence="9">
    <location>
        <begin position="107"/>
        <end position="304"/>
    </location>
</feature>
<dbReference type="PANTHER" id="PTHR31683">
    <property type="entry name" value="PECTATE LYASE 18-RELATED"/>
    <property type="match status" value="1"/>
</dbReference>
<evidence type="ECO:0000256" key="5">
    <source>
        <dbReference type="ARBA" id="ARBA00022729"/>
    </source>
</evidence>
<protein>
    <recommendedName>
        <fullName evidence="3 8">Pectate lyase</fullName>
        <ecNumber evidence="3 8">4.2.2.2</ecNumber>
    </recommendedName>
</protein>
<feature type="signal peptide" evidence="8">
    <location>
        <begin position="1"/>
        <end position="23"/>
    </location>
</feature>
<accession>A0ABR0UP96</accession>
<comment type="catalytic activity">
    <reaction evidence="1 8">
        <text>Eliminative cleavage of (1-&gt;4)-alpha-D-galacturonan to give oligosaccharides with 4-deoxy-alpha-D-galact-4-enuronosyl groups at their non-reducing ends.</text>
        <dbReference type="EC" id="4.2.2.2"/>
    </reaction>
</comment>
<reference evidence="10 11" key="1">
    <citation type="journal article" date="2021" name="Comput. Struct. Biotechnol. J.">
        <title>De novo genome assembly of the potent medicinal plant Rehmannia glutinosa using nanopore technology.</title>
        <authorList>
            <person name="Ma L."/>
            <person name="Dong C."/>
            <person name="Song C."/>
            <person name="Wang X."/>
            <person name="Zheng X."/>
            <person name="Niu Y."/>
            <person name="Chen S."/>
            <person name="Feng W."/>
        </authorList>
    </citation>
    <scope>NUCLEOTIDE SEQUENCE [LARGE SCALE GENOMIC DNA]</scope>
    <source>
        <strain evidence="10">DH-2019</strain>
    </source>
</reference>
<evidence type="ECO:0000256" key="7">
    <source>
        <dbReference type="ARBA" id="ARBA00023239"/>
    </source>
</evidence>
<feature type="chain" id="PRO_5044987239" description="Pectate lyase" evidence="8">
    <location>
        <begin position="24"/>
        <end position="381"/>
    </location>
</feature>
<dbReference type="Proteomes" id="UP001318860">
    <property type="component" value="Unassembled WGS sequence"/>
</dbReference>
<dbReference type="Pfam" id="PF00544">
    <property type="entry name" value="Pectate_lyase_4"/>
    <property type="match status" value="1"/>
</dbReference>
<dbReference type="InterPro" id="IPR011050">
    <property type="entry name" value="Pectin_lyase_fold/virulence"/>
</dbReference>
<evidence type="ECO:0000256" key="6">
    <source>
        <dbReference type="ARBA" id="ARBA00022837"/>
    </source>
</evidence>
<keyword evidence="4 8" id="KW-0479">Metal-binding</keyword>
<sequence>MASPASLLLTLSLILVSLSTILCDSYNNKKILNPIDSCWRAKSNWAANRRALADCAVGFGKNAVGGKFGATYVVTDPSDNDPANPKPGTLRYGVIQSKPLWIIFARSMVITLKNELMINSYKTIDGRGAKVEIAYGPCITIQRVSHVIIHGISIHDCKPGKSGRVRDSPTHVGQRRGSDGDGIDVFASTDVWIDHCSLSRCYDGLIDVIHASTAITISNNFFSQHDKVMLLGHDDNNVEDKNIKVTVAFNHFGPGLVQRMPRVRLGYAHVANNRYDQWKMYAIGGSANPTIFSEGNYFMAPNSPDIKQVTKRESKKYGYTNWKWRSSRDRFMNGAYFVPSGYGSITPGYSRNQLFKVADGSMVPALTSNAGPLTCSPGRAC</sequence>
<dbReference type="InterPro" id="IPR002022">
    <property type="entry name" value="Pec_lyase"/>
</dbReference>
<gene>
    <name evidence="10" type="ORF">DH2020_041729</name>
</gene>
<evidence type="ECO:0000256" key="1">
    <source>
        <dbReference type="ARBA" id="ARBA00000695"/>
    </source>
</evidence>
<dbReference type="SUPFAM" id="SSF51126">
    <property type="entry name" value="Pectin lyase-like"/>
    <property type="match status" value="1"/>
</dbReference>
<dbReference type="EMBL" id="JABTTQ020002392">
    <property type="protein sequence ID" value="KAK6124520.1"/>
    <property type="molecule type" value="Genomic_DNA"/>
</dbReference>
<keyword evidence="11" id="KW-1185">Reference proteome</keyword>
<keyword evidence="6 8" id="KW-0106">Calcium</keyword>
<comment type="caution">
    <text evidence="10">The sequence shown here is derived from an EMBL/GenBank/DDBJ whole genome shotgun (WGS) entry which is preliminary data.</text>
</comment>